<proteinExistence type="predicted"/>
<dbReference type="InterPro" id="IPR055308">
    <property type="entry name" value="TEX47-like"/>
</dbReference>
<dbReference type="PANTHER" id="PTHR34035">
    <property type="entry name" value="TESTIS-EXPRESSED PROTEIN 47"/>
    <property type="match status" value="1"/>
</dbReference>
<dbReference type="EMBL" id="RHFK02000001">
    <property type="protein sequence ID" value="TWW82112.1"/>
    <property type="molecule type" value="Genomic_DNA"/>
</dbReference>
<name>A0A5C6PQM7_9TELE</name>
<protein>
    <submittedName>
        <fullName evidence="2">Testis-expressed protein 47</fullName>
    </submittedName>
</protein>
<dbReference type="Pfam" id="PF24787">
    <property type="entry name" value="TEX47"/>
    <property type="match status" value="1"/>
</dbReference>
<dbReference type="AlphaFoldDB" id="A0A5C6PQM7"/>
<evidence type="ECO:0000256" key="1">
    <source>
        <dbReference type="SAM" id="MobiDB-lite"/>
    </source>
</evidence>
<evidence type="ECO:0000313" key="2">
    <source>
        <dbReference type="EMBL" id="TWW82112.1"/>
    </source>
</evidence>
<dbReference type="Proteomes" id="UP000324091">
    <property type="component" value="Chromosome 1"/>
</dbReference>
<organism evidence="2 3">
    <name type="scientific">Takifugu flavidus</name>
    <name type="common">sansaifugu</name>
    <dbReference type="NCBI Taxonomy" id="433684"/>
    <lineage>
        <taxon>Eukaryota</taxon>
        <taxon>Metazoa</taxon>
        <taxon>Chordata</taxon>
        <taxon>Craniata</taxon>
        <taxon>Vertebrata</taxon>
        <taxon>Euteleostomi</taxon>
        <taxon>Actinopterygii</taxon>
        <taxon>Neopterygii</taxon>
        <taxon>Teleostei</taxon>
        <taxon>Neoteleostei</taxon>
        <taxon>Acanthomorphata</taxon>
        <taxon>Eupercaria</taxon>
        <taxon>Tetraodontiformes</taxon>
        <taxon>Tetradontoidea</taxon>
        <taxon>Tetraodontidae</taxon>
        <taxon>Takifugu</taxon>
    </lineage>
</organism>
<evidence type="ECO:0000313" key="3">
    <source>
        <dbReference type="Proteomes" id="UP000324091"/>
    </source>
</evidence>
<feature type="region of interest" description="Disordered" evidence="1">
    <location>
        <begin position="1"/>
        <end position="26"/>
    </location>
</feature>
<dbReference type="PANTHER" id="PTHR34035:SF1">
    <property type="entry name" value="TESTIS-EXPRESSED PROTEIN 47"/>
    <property type="match status" value="1"/>
</dbReference>
<accession>A0A5C6PQM7</accession>
<gene>
    <name evidence="2" type="ORF">D4764_01G0019270</name>
</gene>
<sequence length="257" mass="29194">MAALAKIPSFSSKSWENRESEEDETHTGTVLDVFQGKMAETIVLQQLIIVSRLLCQPAVRAELGAHFEKVHFQLSKEFELDHMTGQLLIYPSCVLHIVESSREVLLCVLKDLKKLQQHPNRAMVEESKVLFLLHNPHGRLFQQWSYKVCVALYGVAHGDGRDAHHRRGLLKVIAAGQKVPGLEEEENTESLVCMVLSALQELETSKRVPESWEFIISQDLVLKLLGQDDLLSLEDHLHLYDSPLNIRMDFGKKHFGP</sequence>
<comment type="caution">
    <text evidence="2">The sequence shown here is derived from an EMBL/GenBank/DDBJ whole genome shotgun (WGS) entry which is preliminary data.</text>
</comment>
<reference evidence="2 3" key="1">
    <citation type="submission" date="2019-04" db="EMBL/GenBank/DDBJ databases">
        <title>Chromosome genome assembly for Takifugu flavidus.</title>
        <authorList>
            <person name="Xiao S."/>
        </authorList>
    </citation>
    <scope>NUCLEOTIDE SEQUENCE [LARGE SCALE GENOMIC DNA]</scope>
    <source>
        <strain evidence="2">HTHZ2018</strain>
        <tissue evidence="2">Muscle</tissue>
    </source>
</reference>
<keyword evidence="3" id="KW-1185">Reference proteome</keyword>